<evidence type="ECO:0000313" key="2">
    <source>
        <dbReference type="EMBL" id="BET25436.1"/>
    </source>
</evidence>
<dbReference type="Proteomes" id="UP001329151">
    <property type="component" value="Chromosome"/>
</dbReference>
<accession>A0AA86MCZ8</accession>
<dbReference type="EMBL" id="AP028947">
    <property type="protein sequence ID" value="BET25436.1"/>
    <property type="molecule type" value="Genomic_DNA"/>
</dbReference>
<evidence type="ECO:0000256" key="1">
    <source>
        <dbReference type="SAM" id="SignalP"/>
    </source>
</evidence>
<dbReference type="InterPro" id="IPR015001">
    <property type="entry name" value="DUF1850"/>
</dbReference>
<keyword evidence="3" id="KW-1185">Reference proteome</keyword>
<dbReference type="AlphaFoldDB" id="A0AA86MCZ8"/>
<feature type="signal peptide" evidence="1">
    <location>
        <begin position="1"/>
        <end position="16"/>
    </location>
</feature>
<proteinExistence type="predicted"/>
<dbReference type="Pfam" id="PF08905">
    <property type="entry name" value="DUF1850"/>
    <property type="match status" value="1"/>
</dbReference>
<feature type="chain" id="PRO_5041720130" evidence="1">
    <location>
        <begin position="17"/>
        <end position="131"/>
    </location>
</feature>
<reference evidence="2 3" key="1">
    <citation type="submission" date="2023-10" db="EMBL/GenBank/DDBJ databases">
        <title>Complete Genome Sequence of Limnobacter thiooxidans CS-K2T, Isolated from freshwater lake sediments in Bavaria, Germany.</title>
        <authorList>
            <person name="Naruki M."/>
            <person name="Watanabe A."/>
            <person name="Warashina T."/>
            <person name="Morita T."/>
            <person name="Arakawa K."/>
        </authorList>
    </citation>
    <scope>NUCLEOTIDE SEQUENCE [LARGE SCALE GENOMIC DNA]</scope>
    <source>
        <strain evidence="2 3">CS-K2</strain>
    </source>
</reference>
<gene>
    <name evidence="2" type="ORF">RGQ30_09370</name>
</gene>
<protein>
    <submittedName>
        <fullName evidence="2">DUF1850 domain-containing protein</fullName>
    </submittedName>
</protein>
<name>A0AA86MCZ8_9BURK</name>
<dbReference type="KEGG" id="lto:RGQ30_09370"/>
<evidence type="ECO:0000313" key="3">
    <source>
        <dbReference type="Proteomes" id="UP001329151"/>
    </source>
</evidence>
<organism evidence="2 3">
    <name type="scientific">Limnobacter thiooxidans</name>
    <dbReference type="NCBI Taxonomy" id="131080"/>
    <lineage>
        <taxon>Bacteria</taxon>
        <taxon>Pseudomonadati</taxon>
        <taxon>Pseudomonadota</taxon>
        <taxon>Betaproteobacteria</taxon>
        <taxon>Burkholderiales</taxon>
        <taxon>Burkholderiaceae</taxon>
        <taxon>Limnobacter</taxon>
    </lineage>
</organism>
<dbReference type="RefSeq" id="WP_130558086.1">
    <property type="nucleotide sequence ID" value="NZ_AP028947.1"/>
</dbReference>
<sequence>MSLCVFIAGKSAACLAGLLFSLSWTHSIEKTQWVEHWKISGEQLSLRETFVKGSGAGIDPAPHAVLQDGWYRWKPLQAVELTSISLANSELTPDNWKLCAIDAVTYQVGECIDFDSFKALHSESFTIRPVP</sequence>
<keyword evidence="1" id="KW-0732">Signal</keyword>